<sequence>MLNGDSLSSILGWISLACWIVVYSPQIYENYTLQSGEGLSVLFVLIWLLGDLTNLVGALLGGLLPTVILLALYYTLCDLVLLSQIYYYRYKRHRLSSSDDGEEQERTALLRNERERPHEEVLPGKILAIRYACALTFVVVVGVAAWWITKEDVDDDDDADLHNPTEGSKRWWAIQVLGWSSALLFLGARVPQILKNFKTRCEGLSPALFFYSIFGNTTYALSICAKSMDKDYLVKNGGWLAGSTLTVFLDVFVSGLVASGTIIILKQLSPLFP</sequence>
<dbReference type="OrthoDB" id="8048523at2759"/>
<dbReference type="GO" id="GO:0098852">
    <property type="term" value="C:lytic vacuole membrane"/>
    <property type="evidence" value="ECO:0007669"/>
    <property type="project" value="UniProtKB-ARBA"/>
</dbReference>
<comment type="catalytic activity">
    <reaction evidence="6">
        <text>L-histidine(out) + L-arginine(in) = L-histidine(in) + L-arginine(out)</text>
        <dbReference type="Rhea" id="RHEA:71063"/>
        <dbReference type="ChEBI" id="CHEBI:32682"/>
        <dbReference type="ChEBI" id="CHEBI:57595"/>
    </reaction>
</comment>
<gene>
    <name evidence="8" type="ORF">M413DRAFT_26336</name>
</gene>
<dbReference type="InterPro" id="IPR051415">
    <property type="entry name" value="LAAT-1"/>
</dbReference>
<dbReference type="EMBL" id="KN831776">
    <property type="protein sequence ID" value="KIM43153.1"/>
    <property type="molecule type" value="Genomic_DNA"/>
</dbReference>
<feature type="transmembrane region" description="Helical" evidence="7">
    <location>
        <begin position="208"/>
        <end position="228"/>
    </location>
</feature>
<dbReference type="FunFam" id="1.20.1280.290:FF:000009">
    <property type="entry name" value="PQ loop repeat family protein"/>
    <property type="match status" value="1"/>
</dbReference>
<feature type="transmembrane region" description="Helical" evidence="7">
    <location>
        <begin position="67"/>
        <end position="88"/>
    </location>
</feature>
<dbReference type="GO" id="GO:0034486">
    <property type="term" value="P:vacuolar transmembrane transport"/>
    <property type="evidence" value="ECO:0007669"/>
    <property type="project" value="UniProtKB-ARBA"/>
</dbReference>
<feature type="transmembrane region" description="Helical" evidence="7">
    <location>
        <begin position="169"/>
        <end position="188"/>
    </location>
</feature>
<protein>
    <recommendedName>
        <fullName evidence="10">PQ-loop-domain-containing protein</fullName>
    </recommendedName>
</protein>
<evidence type="ECO:0000313" key="9">
    <source>
        <dbReference type="Proteomes" id="UP000053424"/>
    </source>
</evidence>
<comment type="subcellular location">
    <subcellularLocation>
        <location evidence="1">Membrane</location>
        <topology evidence="1">Multi-pass membrane protein</topology>
    </subcellularLocation>
</comment>
<dbReference type="Gene3D" id="1.20.1280.290">
    <property type="match status" value="2"/>
</dbReference>
<dbReference type="GO" id="GO:0015174">
    <property type="term" value="F:basic amino acid transmembrane transporter activity"/>
    <property type="evidence" value="ECO:0007669"/>
    <property type="project" value="UniProtKB-ARBA"/>
</dbReference>
<comment type="similarity">
    <text evidence="5">Belongs to the laat-1 family.</text>
</comment>
<organism evidence="8 9">
    <name type="scientific">Hebeloma cylindrosporum</name>
    <dbReference type="NCBI Taxonomy" id="76867"/>
    <lineage>
        <taxon>Eukaryota</taxon>
        <taxon>Fungi</taxon>
        <taxon>Dikarya</taxon>
        <taxon>Basidiomycota</taxon>
        <taxon>Agaricomycotina</taxon>
        <taxon>Agaricomycetes</taxon>
        <taxon>Agaricomycetidae</taxon>
        <taxon>Agaricales</taxon>
        <taxon>Agaricineae</taxon>
        <taxon>Hymenogastraceae</taxon>
        <taxon>Hebeloma</taxon>
    </lineage>
</organism>
<keyword evidence="3 7" id="KW-1133">Transmembrane helix</keyword>
<dbReference type="InterPro" id="IPR006603">
    <property type="entry name" value="PQ-loop_rpt"/>
</dbReference>
<reference evidence="9" key="2">
    <citation type="submission" date="2015-01" db="EMBL/GenBank/DDBJ databases">
        <title>Evolutionary Origins and Diversification of the Mycorrhizal Mutualists.</title>
        <authorList>
            <consortium name="DOE Joint Genome Institute"/>
            <consortium name="Mycorrhizal Genomics Consortium"/>
            <person name="Kohler A."/>
            <person name="Kuo A."/>
            <person name="Nagy L.G."/>
            <person name="Floudas D."/>
            <person name="Copeland A."/>
            <person name="Barry K.W."/>
            <person name="Cichocki N."/>
            <person name="Veneault-Fourrey C."/>
            <person name="LaButti K."/>
            <person name="Lindquist E.A."/>
            <person name="Lipzen A."/>
            <person name="Lundell T."/>
            <person name="Morin E."/>
            <person name="Murat C."/>
            <person name="Riley R."/>
            <person name="Ohm R."/>
            <person name="Sun H."/>
            <person name="Tunlid A."/>
            <person name="Henrissat B."/>
            <person name="Grigoriev I.V."/>
            <person name="Hibbett D.S."/>
            <person name="Martin F."/>
        </authorList>
    </citation>
    <scope>NUCLEOTIDE SEQUENCE [LARGE SCALE GENOMIC DNA]</scope>
    <source>
        <strain evidence="9">h7</strain>
    </source>
</reference>
<evidence type="ECO:0000256" key="7">
    <source>
        <dbReference type="SAM" id="Phobius"/>
    </source>
</evidence>
<dbReference type="STRING" id="686832.A0A0C2XZZ2"/>
<keyword evidence="9" id="KW-1185">Reference proteome</keyword>
<evidence type="ECO:0000256" key="2">
    <source>
        <dbReference type="ARBA" id="ARBA00022692"/>
    </source>
</evidence>
<feature type="transmembrane region" description="Helical" evidence="7">
    <location>
        <begin position="128"/>
        <end position="149"/>
    </location>
</feature>
<keyword evidence="4 7" id="KW-0472">Membrane</keyword>
<dbReference type="Proteomes" id="UP000053424">
    <property type="component" value="Unassembled WGS sequence"/>
</dbReference>
<evidence type="ECO:0000256" key="3">
    <source>
        <dbReference type="ARBA" id="ARBA00022989"/>
    </source>
</evidence>
<proteinExistence type="inferred from homology"/>
<evidence type="ECO:0008006" key="10">
    <source>
        <dbReference type="Google" id="ProtNLM"/>
    </source>
</evidence>
<dbReference type="PANTHER" id="PTHR16201">
    <property type="entry name" value="SEVEN TRANSMEMBRANE PROTEIN 1-RELATED"/>
    <property type="match status" value="1"/>
</dbReference>
<accession>A0A0C2XZZ2</accession>
<dbReference type="HOGENOM" id="CLU_019699_1_0_1"/>
<feature type="transmembrane region" description="Helical" evidence="7">
    <location>
        <begin position="240"/>
        <end position="265"/>
    </location>
</feature>
<evidence type="ECO:0000256" key="4">
    <source>
        <dbReference type="ARBA" id="ARBA00023136"/>
    </source>
</evidence>
<feature type="transmembrane region" description="Helical" evidence="7">
    <location>
        <begin position="6"/>
        <end position="28"/>
    </location>
</feature>
<dbReference type="PANTHER" id="PTHR16201:SF44">
    <property type="entry name" value="SEVEN TRANSMEMBRANE PROTEIN 1"/>
    <property type="match status" value="1"/>
</dbReference>
<dbReference type="AlphaFoldDB" id="A0A0C2XZZ2"/>
<dbReference type="Pfam" id="PF04193">
    <property type="entry name" value="PQ-loop"/>
    <property type="match status" value="2"/>
</dbReference>
<feature type="transmembrane region" description="Helical" evidence="7">
    <location>
        <begin position="40"/>
        <end position="61"/>
    </location>
</feature>
<evidence type="ECO:0000256" key="1">
    <source>
        <dbReference type="ARBA" id="ARBA00004141"/>
    </source>
</evidence>
<evidence type="ECO:0000256" key="5">
    <source>
        <dbReference type="ARBA" id="ARBA00038039"/>
    </source>
</evidence>
<dbReference type="SMART" id="SM00679">
    <property type="entry name" value="CTNS"/>
    <property type="match status" value="2"/>
</dbReference>
<evidence type="ECO:0000313" key="8">
    <source>
        <dbReference type="EMBL" id="KIM43153.1"/>
    </source>
</evidence>
<reference evidence="8 9" key="1">
    <citation type="submission" date="2014-04" db="EMBL/GenBank/DDBJ databases">
        <authorList>
            <consortium name="DOE Joint Genome Institute"/>
            <person name="Kuo A."/>
            <person name="Gay G."/>
            <person name="Dore J."/>
            <person name="Kohler A."/>
            <person name="Nagy L.G."/>
            <person name="Floudas D."/>
            <person name="Copeland A."/>
            <person name="Barry K.W."/>
            <person name="Cichocki N."/>
            <person name="Veneault-Fourrey C."/>
            <person name="LaButti K."/>
            <person name="Lindquist E.A."/>
            <person name="Lipzen A."/>
            <person name="Lundell T."/>
            <person name="Morin E."/>
            <person name="Murat C."/>
            <person name="Sun H."/>
            <person name="Tunlid A."/>
            <person name="Henrissat B."/>
            <person name="Grigoriev I.V."/>
            <person name="Hibbett D.S."/>
            <person name="Martin F."/>
            <person name="Nordberg H.P."/>
            <person name="Cantor M.N."/>
            <person name="Hua S.X."/>
        </authorList>
    </citation>
    <scope>NUCLEOTIDE SEQUENCE [LARGE SCALE GENOMIC DNA]</scope>
    <source>
        <strain evidence="9">h7</strain>
    </source>
</reference>
<name>A0A0C2XZZ2_HEBCY</name>
<keyword evidence="2 7" id="KW-0812">Transmembrane</keyword>
<evidence type="ECO:0000256" key="6">
    <source>
        <dbReference type="ARBA" id="ARBA00050768"/>
    </source>
</evidence>